<dbReference type="Proteomes" id="UP000620124">
    <property type="component" value="Unassembled WGS sequence"/>
</dbReference>
<feature type="region of interest" description="Disordered" evidence="1">
    <location>
        <begin position="1"/>
        <end position="55"/>
    </location>
</feature>
<evidence type="ECO:0000256" key="1">
    <source>
        <dbReference type="SAM" id="MobiDB-lite"/>
    </source>
</evidence>
<dbReference type="EMBL" id="JACAZI010000001">
    <property type="protein sequence ID" value="KAF7371993.1"/>
    <property type="molecule type" value="Genomic_DNA"/>
</dbReference>
<dbReference type="AlphaFoldDB" id="A0A8H6Z459"/>
<evidence type="ECO:0000313" key="2">
    <source>
        <dbReference type="EMBL" id="KAF7371993.1"/>
    </source>
</evidence>
<sequence length="352" mass="39458">MTKPSAAQKRKRRRTEREELQRIEEKAQHAPVSSLARLPFNPPTPTLVDNGDLAGSPVPHAVHTAPQPAVGASRQYYMPSFRFPEHWLYENVPVPPSQWPEHIREYIYGPASPEPSSWADDVPEPAAPTAIMTIVPAPRWSSLRSFGGNPWRAIRRRKRRLRADCSWQQPPSFEPHFDAPTAAPPLPAPPGPLQQGLSLRPADLLGLIPLHSDDPFHPNDIPPLDLPTPTLCLFPDDHLPRKFPVDTEFGPIAHKLAHACSRALPHAVAVDVANELRDIVWPPLAYPDGSFDISPEARLDLVVRLPPDHLIFLFAITQMGRLEHHFALLFNDAITEFVRRWVYHCELVGEAG</sequence>
<organism evidence="2 3">
    <name type="scientific">Mycena venus</name>
    <dbReference type="NCBI Taxonomy" id="2733690"/>
    <lineage>
        <taxon>Eukaryota</taxon>
        <taxon>Fungi</taxon>
        <taxon>Dikarya</taxon>
        <taxon>Basidiomycota</taxon>
        <taxon>Agaricomycotina</taxon>
        <taxon>Agaricomycetes</taxon>
        <taxon>Agaricomycetidae</taxon>
        <taxon>Agaricales</taxon>
        <taxon>Marasmiineae</taxon>
        <taxon>Mycenaceae</taxon>
        <taxon>Mycena</taxon>
    </lineage>
</organism>
<gene>
    <name evidence="2" type="ORF">MVEN_00057400</name>
</gene>
<name>A0A8H6Z459_9AGAR</name>
<feature type="compositionally biased region" description="Basic and acidic residues" evidence="1">
    <location>
        <begin position="15"/>
        <end position="28"/>
    </location>
</feature>
<evidence type="ECO:0000313" key="3">
    <source>
        <dbReference type="Proteomes" id="UP000620124"/>
    </source>
</evidence>
<comment type="caution">
    <text evidence="2">The sequence shown here is derived from an EMBL/GenBank/DDBJ whole genome shotgun (WGS) entry which is preliminary data.</text>
</comment>
<protein>
    <submittedName>
        <fullName evidence="2">Uncharacterized protein</fullName>
    </submittedName>
</protein>
<accession>A0A8H6Z459</accession>
<proteinExistence type="predicted"/>
<keyword evidence="3" id="KW-1185">Reference proteome</keyword>
<dbReference type="OrthoDB" id="3029420at2759"/>
<reference evidence="2" key="1">
    <citation type="submission" date="2020-05" db="EMBL/GenBank/DDBJ databases">
        <title>Mycena genomes resolve the evolution of fungal bioluminescence.</title>
        <authorList>
            <person name="Tsai I.J."/>
        </authorList>
    </citation>
    <scope>NUCLEOTIDE SEQUENCE</scope>
    <source>
        <strain evidence="2">CCC161011</strain>
    </source>
</reference>